<feature type="domain" description="AMP-dependent synthetase/ligase" evidence="10">
    <location>
        <begin position="6"/>
        <end position="126"/>
    </location>
</feature>
<keyword evidence="13" id="KW-1185">Reference proteome</keyword>
<evidence type="ECO:0000256" key="9">
    <source>
        <dbReference type="ARBA" id="ARBA00048666"/>
    </source>
</evidence>
<dbReference type="AlphaFoldDB" id="A0A8K0G4H0"/>
<evidence type="ECO:0000313" key="13">
    <source>
        <dbReference type="Proteomes" id="UP000801492"/>
    </source>
</evidence>
<dbReference type="InterPro" id="IPR025110">
    <property type="entry name" value="AMP-bd_C"/>
</dbReference>
<dbReference type="Gene3D" id="3.40.50.12780">
    <property type="entry name" value="N-terminal domain of ligase-like"/>
    <property type="match status" value="1"/>
</dbReference>
<keyword evidence="2" id="KW-0436">Ligase</keyword>
<name>A0A8K0G4H0_IGNLU</name>
<evidence type="ECO:0000259" key="11">
    <source>
        <dbReference type="Pfam" id="PF13193"/>
    </source>
</evidence>
<organism evidence="12 13">
    <name type="scientific">Ignelater luminosus</name>
    <name type="common">Cucubano</name>
    <name type="synonym">Pyrophorus luminosus</name>
    <dbReference type="NCBI Taxonomy" id="2038154"/>
    <lineage>
        <taxon>Eukaryota</taxon>
        <taxon>Metazoa</taxon>
        <taxon>Ecdysozoa</taxon>
        <taxon>Arthropoda</taxon>
        <taxon>Hexapoda</taxon>
        <taxon>Insecta</taxon>
        <taxon>Pterygota</taxon>
        <taxon>Neoptera</taxon>
        <taxon>Endopterygota</taxon>
        <taxon>Coleoptera</taxon>
        <taxon>Polyphaga</taxon>
        <taxon>Elateriformia</taxon>
        <taxon>Elateroidea</taxon>
        <taxon>Elateridae</taxon>
        <taxon>Agrypninae</taxon>
        <taxon>Pyrophorini</taxon>
        <taxon>Ignelater</taxon>
    </lineage>
</organism>
<dbReference type="GO" id="GO:0005886">
    <property type="term" value="C:plasma membrane"/>
    <property type="evidence" value="ECO:0007669"/>
    <property type="project" value="TreeGrafter"/>
</dbReference>
<proteinExistence type="inferred from homology"/>
<evidence type="ECO:0000256" key="3">
    <source>
        <dbReference type="ARBA" id="ARBA00022741"/>
    </source>
</evidence>
<dbReference type="InterPro" id="IPR045851">
    <property type="entry name" value="AMP-bd_C_sf"/>
</dbReference>
<evidence type="ECO:0000313" key="12">
    <source>
        <dbReference type="EMBL" id="KAF2888102.1"/>
    </source>
</evidence>
<evidence type="ECO:0000256" key="7">
    <source>
        <dbReference type="ARBA" id="ARBA00036527"/>
    </source>
</evidence>
<dbReference type="Gene3D" id="3.30.300.30">
    <property type="match status" value="1"/>
</dbReference>
<feature type="domain" description="AMP-binding enzyme C-terminal" evidence="11">
    <location>
        <begin position="250"/>
        <end position="325"/>
    </location>
</feature>
<dbReference type="PANTHER" id="PTHR43107:SF15">
    <property type="entry name" value="FATTY ACID TRANSPORT PROTEIN 3, ISOFORM A"/>
    <property type="match status" value="1"/>
</dbReference>
<dbReference type="InterPro" id="IPR000873">
    <property type="entry name" value="AMP-dep_synth/lig_dom"/>
</dbReference>
<dbReference type="EC" id="6.2.1.3" evidence="6"/>
<evidence type="ECO:0000256" key="4">
    <source>
        <dbReference type="ARBA" id="ARBA00022832"/>
    </source>
</evidence>
<dbReference type="SUPFAM" id="SSF56801">
    <property type="entry name" value="Acetyl-CoA synthetase-like"/>
    <property type="match status" value="1"/>
</dbReference>
<keyword evidence="4" id="KW-0443">Lipid metabolism</keyword>
<dbReference type="GO" id="GO:0005789">
    <property type="term" value="C:endoplasmic reticulum membrane"/>
    <property type="evidence" value="ECO:0007669"/>
    <property type="project" value="TreeGrafter"/>
</dbReference>
<evidence type="ECO:0000256" key="8">
    <source>
        <dbReference type="ARBA" id="ARBA00041297"/>
    </source>
</evidence>
<sequence length="373" mass="41446">MYLCVGVTSKDILYCPLPLYHGAGGVLGVGETLLMGVTLVMKKKFSASNYFKDCAKFKCTYAQYVGEMCRYILVSPNANADVKHNLKGIIGNGLKPQVWKQFVEKFNIKQVYEIYGATEGISNMVNVGNVVGCIGAVPRYIRWGYPVTLVKCDAAGDPIIDSNGHCIECEVNEPGLLIGKINPEKALFNFKGYSDEKASEKKILKNVFVNGDCYFNSGDILVSDEFGNFFFKDRTGDTFRWKGENVSTTEVEAVISNIAQLNDAAVFGVEIPDTEGKAGMVAIVDTNKTLDMEVLCKSLKENLPAYAIPIFVRVMESIELTGTYKLKKVSLQAEGYNINKIKDKVYFYNSKQKQYEVLTSEKYEQIMSGKTNL</sequence>
<keyword evidence="3" id="KW-0547">Nucleotide-binding</keyword>
<accession>A0A8K0G4H0</accession>
<evidence type="ECO:0000256" key="6">
    <source>
        <dbReference type="ARBA" id="ARBA00026121"/>
    </source>
</evidence>
<dbReference type="GO" id="GO:0004467">
    <property type="term" value="F:long-chain fatty acid-CoA ligase activity"/>
    <property type="evidence" value="ECO:0007669"/>
    <property type="project" value="UniProtKB-EC"/>
</dbReference>
<keyword evidence="5" id="KW-0067">ATP-binding</keyword>
<dbReference type="Proteomes" id="UP000801492">
    <property type="component" value="Unassembled WGS sequence"/>
</dbReference>
<keyword evidence="4" id="KW-0276">Fatty acid metabolism</keyword>
<dbReference type="FunFam" id="3.30.300.30:FF:000002">
    <property type="entry name" value="Long-chain fatty acid transport protein 1"/>
    <property type="match status" value="1"/>
</dbReference>
<reference evidence="12" key="1">
    <citation type="submission" date="2019-08" db="EMBL/GenBank/DDBJ databases">
        <title>The genome of the North American firefly Photinus pyralis.</title>
        <authorList>
            <consortium name="Photinus pyralis genome working group"/>
            <person name="Fallon T.R."/>
            <person name="Sander Lower S.E."/>
            <person name="Weng J.-K."/>
        </authorList>
    </citation>
    <scope>NUCLEOTIDE SEQUENCE</scope>
    <source>
        <strain evidence="12">TRF0915ILg1</strain>
        <tissue evidence="12">Whole body</tissue>
    </source>
</reference>
<dbReference type="OrthoDB" id="288590at2759"/>
<comment type="catalytic activity">
    <reaction evidence="7">
        <text>a very long-chain fatty acid + ATP + CoA = a very long-chain fatty acyl-CoA + AMP + diphosphate</text>
        <dbReference type="Rhea" id="RHEA:54536"/>
        <dbReference type="ChEBI" id="CHEBI:30616"/>
        <dbReference type="ChEBI" id="CHEBI:33019"/>
        <dbReference type="ChEBI" id="CHEBI:57287"/>
        <dbReference type="ChEBI" id="CHEBI:58950"/>
        <dbReference type="ChEBI" id="CHEBI:138261"/>
        <dbReference type="ChEBI" id="CHEBI:456215"/>
    </reaction>
    <physiologicalReaction direction="left-to-right" evidence="7">
        <dbReference type="Rhea" id="RHEA:54537"/>
    </physiologicalReaction>
</comment>
<comment type="similarity">
    <text evidence="1">Belongs to the ATP-dependent AMP-binding enzyme family.</text>
</comment>
<dbReference type="EMBL" id="VTPC01079975">
    <property type="protein sequence ID" value="KAF2888102.1"/>
    <property type="molecule type" value="Genomic_DNA"/>
</dbReference>
<dbReference type="GO" id="GO:0044539">
    <property type="term" value="P:long-chain fatty acid import into cell"/>
    <property type="evidence" value="ECO:0007669"/>
    <property type="project" value="TreeGrafter"/>
</dbReference>
<dbReference type="Pfam" id="PF13193">
    <property type="entry name" value="AMP-binding_C"/>
    <property type="match status" value="1"/>
</dbReference>
<evidence type="ECO:0000256" key="1">
    <source>
        <dbReference type="ARBA" id="ARBA00006432"/>
    </source>
</evidence>
<evidence type="ECO:0000256" key="5">
    <source>
        <dbReference type="ARBA" id="ARBA00022840"/>
    </source>
</evidence>
<dbReference type="GO" id="GO:0005324">
    <property type="term" value="F:long-chain fatty acid transmembrane transporter activity"/>
    <property type="evidence" value="ECO:0007669"/>
    <property type="project" value="TreeGrafter"/>
</dbReference>
<evidence type="ECO:0000259" key="10">
    <source>
        <dbReference type="Pfam" id="PF00501"/>
    </source>
</evidence>
<evidence type="ECO:0000256" key="2">
    <source>
        <dbReference type="ARBA" id="ARBA00022598"/>
    </source>
</evidence>
<comment type="caution">
    <text evidence="12">The sequence shown here is derived from an EMBL/GenBank/DDBJ whole genome shotgun (WGS) entry which is preliminary data.</text>
</comment>
<dbReference type="Pfam" id="PF00501">
    <property type="entry name" value="AMP-binding"/>
    <property type="match status" value="1"/>
</dbReference>
<protein>
    <recommendedName>
        <fullName evidence="6">long-chain-fatty-acid--CoA ligase</fullName>
        <ecNumber evidence="6">6.2.1.3</ecNumber>
    </recommendedName>
    <alternativeName>
        <fullName evidence="8">Long-chain-fatty-acid--CoA ligase</fullName>
    </alternativeName>
</protein>
<dbReference type="PANTHER" id="PTHR43107">
    <property type="entry name" value="LONG-CHAIN FATTY ACID TRANSPORT PROTEIN"/>
    <property type="match status" value="1"/>
</dbReference>
<gene>
    <name evidence="12" type="ORF">ILUMI_18071</name>
</gene>
<comment type="catalytic activity">
    <reaction evidence="9">
        <text>tetracosanoate + ATP + CoA = tetracosanoyl-CoA + AMP + diphosphate</text>
        <dbReference type="Rhea" id="RHEA:33639"/>
        <dbReference type="ChEBI" id="CHEBI:30616"/>
        <dbReference type="ChEBI" id="CHEBI:31014"/>
        <dbReference type="ChEBI" id="CHEBI:33019"/>
        <dbReference type="ChEBI" id="CHEBI:57287"/>
        <dbReference type="ChEBI" id="CHEBI:65052"/>
        <dbReference type="ChEBI" id="CHEBI:456215"/>
    </reaction>
    <physiologicalReaction direction="left-to-right" evidence="9">
        <dbReference type="Rhea" id="RHEA:33640"/>
    </physiologicalReaction>
</comment>
<dbReference type="GO" id="GO:0005524">
    <property type="term" value="F:ATP binding"/>
    <property type="evidence" value="ECO:0007669"/>
    <property type="project" value="UniProtKB-KW"/>
</dbReference>
<dbReference type="InterPro" id="IPR042099">
    <property type="entry name" value="ANL_N_sf"/>
</dbReference>